<keyword evidence="5" id="KW-1133">Transmembrane helix</keyword>
<organism evidence="6 7">
    <name type="scientific">Penicillium freii</name>
    <dbReference type="NCBI Taxonomy" id="48697"/>
    <lineage>
        <taxon>Eukaryota</taxon>
        <taxon>Fungi</taxon>
        <taxon>Dikarya</taxon>
        <taxon>Ascomycota</taxon>
        <taxon>Pezizomycotina</taxon>
        <taxon>Eurotiomycetes</taxon>
        <taxon>Eurotiomycetidae</taxon>
        <taxon>Eurotiales</taxon>
        <taxon>Aspergillaceae</taxon>
        <taxon>Penicillium</taxon>
    </lineage>
</organism>
<gene>
    <name evidence="6" type="ORF">ACN42_g9305</name>
</gene>
<name>A0A101MC69_PENFR</name>
<dbReference type="GO" id="GO:0043386">
    <property type="term" value="P:mycotoxin biosynthetic process"/>
    <property type="evidence" value="ECO:0007669"/>
    <property type="project" value="UniProtKB-ARBA"/>
</dbReference>
<dbReference type="AlphaFoldDB" id="A0A101MC69"/>
<dbReference type="EMBL" id="LLXE01000328">
    <property type="protein sequence ID" value="KUM57871.1"/>
    <property type="molecule type" value="Genomic_DNA"/>
</dbReference>
<comment type="caution">
    <text evidence="6">The sequence shown here is derived from an EMBL/GenBank/DDBJ whole genome shotgun (WGS) entry which is preliminary data.</text>
</comment>
<dbReference type="GO" id="GO:0004497">
    <property type="term" value="F:monooxygenase activity"/>
    <property type="evidence" value="ECO:0007669"/>
    <property type="project" value="InterPro"/>
</dbReference>
<proteinExistence type="predicted"/>
<dbReference type="Gene3D" id="1.10.630.10">
    <property type="entry name" value="Cytochrome P450"/>
    <property type="match status" value="1"/>
</dbReference>
<dbReference type="GO" id="GO:0020037">
    <property type="term" value="F:heme binding"/>
    <property type="evidence" value="ECO:0007669"/>
    <property type="project" value="InterPro"/>
</dbReference>
<feature type="transmembrane region" description="Helical" evidence="5">
    <location>
        <begin position="26"/>
        <end position="46"/>
    </location>
</feature>
<keyword evidence="5" id="KW-0812">Transmembrane</keyword>
<evidence type="ECO:0000256" key="1">
    <source>
        <dbReference type="ARBA" id="ARBA00001971"/>
    </source>
</evidence>
<dbReference type="PANTHER" id="PTHR24305">
    <property type="entry name" value="CYTOCHROME P450"/>
    <property type="match status" value="1"/>
</dbReference>
<dbReference type="Pfam" id="PF00067">
    <property type="entry name" value="p450"/>
    <property type="match status" value="1"/>
</dbReference>
<keyword evidence="3" id="KW-0560">Oxidoreductase</keyword>
<dbReference type="InterPro" id="IPR036396">
    <property type="entry name" value="Cyt_P450_sf"/>
</dbReference>
<keyword evidence="7" id="KW-1185">Reference proteome</keyword>
<evidence type="ECO:0000313" key="7">
    <source>
        <dbReference type="Proteomes" id="UP000055045"/>
    </source>
</evidence>
<evidence type="ECO:0000256" key="4">
    <source>
        <dbReference type="ARBA" id="ARBA00023004"/>
    </source>
</evidence>
<keyword evidence="4" id="KW-0408">Iron</keyword>
<dbReference type="Proteomes" id="UP000055045">
    <property type="component" value="Unassembled WGS sequence"/>
</dbReference>
<dbReference type="InterPro" id="IPR001128">
    <property type="entry name" value="Cyt_P450"/>
</dbReference>
<keyword evidence="2" id="KW-0479">Metal-binding</keyword>
<evidence type="ECO:0000256" key="5">
    <source>
        <dbReference type="SAM" id="Phobius"/>
    </source>
</evidence>
<keyword evidence="5" id="KW-0472">Membrane</keyword>
<evidence type="ECO:0000256" key="3">
    <source>
        <dbReference type="ARBA" id="ARBA00023002"/>
    </source>
</evidence>
<sequence>MAAITLVQQFLGLGQEHEDGEMKTRYVGAIAGSVILFVSAFAFNLMRRSKDFTTDQGKRITEIPGDSRMSKFIRSRELSQQGEDVAGTEPYLIRSGPYRELVISQPDQVHEFYQHDSKRHTKPRNLNLGEQFGSLLGPCVGGEYGDQWRTIRNHFDPPFAFHSVALRVPRFTRGINDWLQSKAPNVGVNELDSKVDFRFLVFKLLSLHLYEDAFDDRSYWILLELNDQYDGIITDILSSKYPDSKLFNLFRWGPHKRLREFQVKWRDFHGLIIENARAGAWACPMEVIYRGVDPQKNFTEDAFLATMTEILFANVNISAEVFHTIFTNLASKPSIQTALHKEIQEWKSKPDFDLPKYLAKQDTLLNRVLMEGMRISPAFWFSMPESTADAKKIGQYNIPAGTPVVIDTRRLNNEAVTWGASSDGFNPDRFLKLPSQNLRCGFMRFGTGAASGRCLGKNVADAVFKLTMIEVVERFRLESASGSEEKGRKVDIRLVSL</sequence>
<evidence type="ECO:0000313" key="6">
    <source>
        <dbReference type="EMBL" id="KUM57871.1"/>
    </source>
</evidence>
<dbReference type="GO" id="GO:0005506">
    <property type="term" value="F:iron ion binding"/>
    <property type="evidence" value="ECO:0007669"/>
    <property type="project" value="InterPro"/>
</dbReference>
<accession>A0A101MC69</accession>
<protein>
    <recommendedName>
        <fullName evidence="8">Cytochrome P450</fullName>
    </recommendedName>
</protein>
<dbReference type="SUPFAM" id="SSF48264">
    <property type="entry name" value="Cytochrome P450"/>
    <property type="match status" value="1"/>
</dbReference>
<dbReference type="InterPro" id="IPR050121">
    <property type="entry name" value="Cytochrome_P450_monoxygenase"/>
</dbReference>
<evidence type="ECO:0008006" key="8">
    <source>
        <dbReference type="Google" id="ProtNLM"/>
    </source>
</evidence>
<dbReference type="STRING" id="48697.A0A101MC69"/>
<evidence type="ECO:0000256" key="2">
    <source>
        <dbReference type="ARBA" id="ARBA00022723"/>
    </source>
</evidence>
<comment type="cofactor">
    <cofactor evidence="1">
        <name>heme</name>
        <dbReference type="ChEBI" id="CHEBI:30413"/>
    </cofactor>
</comment>
<dbReference type="PANTHER" id="PTHR24305:SF235">
    <property type="entry name" value="CYTOCHROME P450 MONOOXYGENASE APDB-RELATED"/>
    <property type="match status" value="1"/>
</dbReference>
<reference evidence="6 7" key="1">
    <citation type="submission" date="2015-10" db="EMBL/GenBank/DDBJ databases">
        <title>Genome sequencing of Penicillium freii.</title>
        <authorList>
            <person name="Nguyen H.D."/>
            <person name="Visagie C.M."/>
            <person name="Seifert K.A."/>
        </authorList>
    </citation>
    <scope>NUCLEOTIDE SEQUENCE [LARGE SCALE GENOMIC DNA]</scope>
    <source>
        <strain evidence="6 7">DAOM 242723</strain>
    </source>
</reference>
<dbReference type="GO" id="GO:0016705">
    <property type="term" value="F:oxidoreductase activity, acting on paired donors, with incorporation or reduction of molecular oxygen"/>
    <property type="evidence" value="ECO:0007669"/>
    <property type="project" value="InterPro"/>
</dbReference>